<dbReference type="Gene3D" id="3.40.50.10190">
    <property type="entry name" value="BRCT domain"/>
    <property type="match status" value="1"/>
</dbReference>
<dbReference type="SUPFAM" id="SSF100879">
    <property type="entry name" value="Lesion bypass DNA polymerase (Y-family), little finger domain"/>
    <property type="match status" value="1"/>
</dbReference>
<feature type="domain" description="BRCT" evidence="16">
    <location>
        <begin position="53"/>
        <end position="140"/>
    </location>
</feature>
<dbReference type="Gene3D" id="6.10.250.1490">
    <property type="match status" value="1"/>
</dbReference>
<dbReference type="Pfam" id="PF00817">
    <property type="entry name" value="IMS"/>
    <property type="match status" value="1"/>
</dbReference>
<dbReference type="InterPro" id="IPR031991">
    <property type="entry name" value="Rev1_C"/>
</dbReference>
<dbReference type="InterPro" id="IPR001357">
    <property type="entry name" value="BRCT_dom"/>
</dbReference>
<evidence type="ECO:0000256" key="1">
    <source>
        <dbReference type="ARBA" id="ARBA00004123"/>
    </source>
</evidence>
<dbReference type="FunFam" id="3.40.50.10190:FF:000011">
    <property type="entry name" value="DNA repair protein REV1"/>
    <property type="match status" value="1"/>
</dbReference>
<dbReference type="Gene3D" id="1.20.58.1280">
    <property type="entry name" value="DNA repair protein Rev1, C-terminal domain"/>
    <property type="match status" value="1"/>
</dbReference>
<dbReference type="Proteomes" id="UP001054837">
    <property type="component" value="Unassembled WGS sequence"/>
</dbReference>
<organism evidence="18 19">
    <name type="scientific">Caerostris darwini</name>
    <dbReference type="NCBI Taxonomy" id="1538125"/>
    <lineage>
        <taxon>Eukaryota</taxon>
        <taxon>Metazoa</taxon>
        <taxon>Ecdysozoa</taxon>
        <taxon>Arthropoda</taxon>
        <taxon>Chelicerata</taxon>
        <taxon>Arachnida</taxon>
        <taxon>Araneae</taxon>
        <taxon>Araneomorphae</taxon>
        <taxon>Entelegynae</taxon>
        <taxon>Araneoidea</taxon>
        <taxon>Araneidae</taxon>
        <taxon>Caerostris</taxon>
    </lineage>
</organism>
<dbReference type="GO" id="GO:0003684">
    <property type="term" value="F:damaged DNA binding"/>
    <property type="evidence" value="ECO:0007669"/>
    <property type="project" value="UniProtKB-UniRule"/>
</dbReference>
<comment type="subcellular location">
    <subcellularLocation>
        <location evidence="1 13">Nucleus</location>
    </subcellularLocation>
</comment>
<dbReference type="CDD" id="cd17719">
    <property type="entry name" value="BRCT_Rev1"/>
    <property type="match status" value="1"/>
</dbReference>
<dbReference type="Pfam" id="PF16589">
    <property type="entry name" value="BRCT_2"/>
    <property type="match status" value="1"/>
</dbReference>
<dbReference type="GO" id="GO:0005634">
    <property type="term" value="C:nucleus"/>
    <property type="evidence" value="ECO:0007669"/>
    <property type="project" value="UniProtKB-SubCell"/>
</dbReference>
<keyword evidence="12 13" id="KW-0539">Nucleus</keyword>
<dbReference type="AlphaFoldDB" id="A0AAV4PXW1"/>
<dbReference type="InterPro" id="IPR036775">
    <property type="entry name" value="DNA_pol_Y-fam_lit_finger_sf"/>
</dbReference>
<dbReference type="GO" id="GO:0042276">
    <property type="term" value="P:error-prone translesion synthesis"/>
    <property type="evidence" value="ECO:0007669"/>
    <property type="project" value="InterPro"/>
</dbReference>
<dbReference type="GO" id="GO:0003887">
    <property type="term" value="F:DNA-directed DNA polymerase activity"/>
    <property type="evidence" value="ECO:0007669"/>
    <property type="project" value="InterPro"/>
</dbReference>
<dbReference type="PROSITE" id="PS50172">
    <property type="entry name" value="BRCT"/>
    <property type="match status" value="1"/>
</dbReference>
<proteinExistence type="inferred from homology"/>
<reference evidence="18 19" key="1">
    <citation type="submission" date="2021-06" db="EMBL/GenBank/DDBJ databases">
        <title>Caerostris darwini draft genome.</title>
        <authorList>
            <person name="Kono N."/>
            <person name="Arakawa K."/>
        </authorList>
    </citation>
    <scope>NUCLEOTIDE SEQUENCE [LARGE SCALE GENOMIC DNA]</scope>
</reference>
<keyword evidence="10 13" id="KW-0238">DNA-binding</keyword>
<dbReference type="InterPro" id="IPR012112">
    <property type="entry name" value="REV1"/>
</dbReference>
<dbReference type="GO" id="GO:0046872">
    <property type="term" value="F:metal ion binding"/>
    <property type="evidence" value="ECO:0007669"/>
    <property type="project" value="UniProtKB-KW"/>
</dbReference>
<comment type="function">
    <text evidence="13">Deoxycytidyl transferase involved in DNA repair. Transfers a dCMP residue from dCTP to the 3'-end of a DNA primer in a template-dependent reaction. May assist in the first step in the bypass of abasic lesions by the insertion of a nucleotide opposite the lesion. Required for normal induction of mutations by physical and chemical agents.</text>
</comment>
<keyword evidence="11 13" id="KW-0234">DNA repair</keyword>
<dbReference type="Pfam" id="PF11799">
    <property type="entry name" value="IMS_C"/>
    <property type="match status" value="1"/>
</dbReference>
<keyword evidence="6 13" id="KW-0548">Nucleotidyltransferase</keyword>
<dbReference type="Gene3D" id="3.30.70.270">
    <property type="match status" value="2"/>
</dbReference>
<name>A0AAV4PXW1_9ARAC</name>
<dbReference type="EMBL" id="BPLQ01003521">
    <property type="protein sequence ID" value="GIY01064.1"/>
    <property type="molecule type" value="Genomic_DNA"/>
</dbReference>
<dbReference type="Pfam" id="PF21999">
    <property type="entry name" value="IMS_HHH_1"/>
    <property type="match status" value="1"/>
</dbReference>
<dbReference type="InterPro" id="IPR036420">
    <property type="entry name" value="BRCT_dom_sf"/>
</dbReference>
<feature type="binding site" evidence="14">
    <location>
        <position position="328"/>
    </location>
    <ligand>
        <name>Mg(2+)</name>
        <dbReference type="ChEBI" id="CHEBI:18420"/>
        <label>1</label>
    </ligand>
</feature>
<dbReference type="PANTHER" id="PTHR45990">
    <property type="entry name" value="DNA REPAIR PROTEIN REV1"/>
    <property type="match status" value="1"/>
</dbReference>
<protein>
    <recommendedName>
        <fullName evidence="3 13">DNA repair protein REV1</fullName>
        <ecNumber evidence="13">2.7.7.-</ecNumber>
    </recommendedName>
</protein>
<evidence type="ECO:0000256" key="14">
    <source>
        <dbReference type="PIRSR" id="PIRSR036573-2"/>
    </source>
</evidence>
<keyword evidence="19" id="KW-1185">Reference proteome</keyword>
<evidence type="ECO:0000256" key="5">
    <source>
        <dbReference type="ARBA" id="ARBA00022679"/>
    </source>
</evidence>
<evidence type="ECO:0000256" key="3">
    <source>
        <dbReference type="ARBA" id="ARBA00020399"/>
    </source>
</evidence>
<dbReference type="GO" id="GO:0006281">
    <property type="term" value="P:DNA repair"/>
    <property type="evidence" value="ECO:0007669"/>
    <property type="project" value="UniProtKB-KW"/>
</dbReference>
<dbReference type="Pfam" id="PF16727">
    <property type="entry name" value="REV1_C"/>
    <property type="match status" value="1"/>
</dbReference>
<comment type="cofactor">
    <cofactor evidence="14">
        <name>Mg(2+)</name>
        <dbReference type="ChEBI" id="CHEBI:18420"/>
    </cofactor>
    <text evidence="14">Binds 2 magnesium ions.</text>
</comment>
<evidence type="ECO:0000259" key="16">
    <source>
        <dbReference type="PROSITE" id="PS50172"/>
    </source>
</evidence>
<feature type="binding site" evidence="14">
    <location>
        <position position="467"/>
    </location>
    <ligand>
        <name>Mg(2+)</name>
        <dbReference type="ChEBI" id="CHEBI:18420"/>
        <label>1</label>
    </ligand>
</feature>
<dbReference type="GO" id="GO:0070987">
    <property type="term" value="P:error-free translesion synthesis"/>
    <property type="evidence" value="ECO:0007669"/>
    <property type="project" value="TreeGrafter"/>
</dbReference>
<dbReference type="SUPFAM" id="SSF56672">
    <property type="entry name" value="DNA/RNA polymerases"/>
    <property type="match status" value="1"/>
</dbReference>
<feature type="compositionally biased region" description="Basic residues" evidence="15">
    <location>
        <begin position="13"/>
        <end position="22"/>
    </location>
</feature>
<dbReference type="PIRSF" id="PIRSF036573">
    <property type="entry name" value="REV1"/>
    <property type="match status" value="1"/>
</dbReference>
<comment type="similarity">
    <text evidence="2 13">Belongs to the DNA polymerase type-Y family.</text>
</comment>
<dbReference type="GO" id="GO:0017125">
    <property type="term" value="F:deoxycytidyl transferase activity"/>
    <property type="evidence" value="ECO:0007669"/>
    <property type="project" value="TreeGrafter"/>
</dbReference>
<evidence type="ECO:0000259" key="17">
    <source>
        <dbReference type="PROSITE" id="PS50173"/>
    </source>
</evidence>
<feature type="region of interest" description="Disordered" evidence="15">
    <location>
        <begin position="216"/>
        <end position="237"/>
    </location>
</feature>
<dbReference type="SMART" id="SM00292">
    <property type="entry name" value="BRCT"/>
    <property type="match status" value="1"/>
</dbReference>
<dbReference type="Gene3D" id="1.10.150.20">
    <property type="entry name" value="5' to 3' exonuclease, C-terminal subdomain"/>
    <property type="match status" value="1"/>
</dbReference>
<dbReference type="CDD" id="cd01701">
    <property type="entry name" value="PolY_Rev1"/>
    <property type="match status" value="1"/>
</dbReference>
<comment type="caution">
    <text evidence="18">The sequence shown here is derived from an EMBL/GenBank/DDBJ whole genome shotgun (WGS) entry which is preliminary data.</text>
</comment>
<dbReference type="InterPro" id="IPR001126">
    <property type="entry name" value="UmuC"/>
</dbReference>
<dbReference type="InterPro" id="IPR043502">
    <property type="entry name" value="DNA/RNA_pol_sf"/>
</dbReference>
<evidence type="ECO:0000256" key="2">
    <source>
        <dbReference type="ARBA" id="ARBA00010945"/>
    </source>
</evidence>
<evidence type="ECO:0000256" key="12">
    <source>
        <dbReference type="ARBA" id="ARBA00023242"/>
    </source>
</evidence>
<keyword evidence="4 13" id="KW-0237">DNA synthesis</keyword>
<dbReference type="PANTHER" id="PTHR45990:SF1">
    <property type="entry name" value="DNA REPAIR PROTEIN REV1"/>
    <property type="match status" value="1"/>
</dbReference>
<dbReference type="Gene3D" id="3.30.1490.100">
    <property type="entry name" value="DNA polymerase, Y-family, little finger domain"/>
    <property type="match status" value="1"/>
</dbReference>
<evidence type="ECO:0000256" key="8">
    <source>
        <dbReference type="ARBA" id="ARBA00022763"/>
    </source>
</evidence>
<dbReference type="FunFam" id="3.30.1490.100:FF:000001">
    <property type="entry name" value="DNA repair protein REV1"/>
    <property type="match status" value="1"/>
</dbReference>
<feature type="binding site" evidence="14">
    <location>
        <position position="468"/>
    </location>
    <ligand>
        <name>Mg(2+)</name>
        <dbReference type="ChEBI" id="CHEBI:18420"/>
        <label>1</label>
    </ligand>
</feature>
<dbReference type="Gene3D" id="3.40.1170.60">
    <property type="match status" value="1"/>
</dbReference>
<gene>
    <name evidence="18" type="primary">Rev1</name>
    <name evidence="18" type="ORF">CDAR_419442</name>
</gene>
<dbReference type="SUPFAM" id="SSF52113">
    <property type="entry name" value="BRCT domain"/>
    <property type="match status" value="1"/>
</dbReference>
<dbReference type="PROSITE" id="PS50173">
    <property type="entry name" value="UMUC"/>
    <property type="match status" value="1"/>
</dbReference>
<evidence type="ECO:0000256" key="13">
    <source>
        <dbReference type="PIRNR" id="PIRNR036573"/>
    </source>
</evidence>
<sequence length="1185" mass="133198">MPKETGESSGGKKTTHEKHRRTTGFEKWGGYMAAKKHKLENQCEIQKEHLKQDAHQIFKNIAIYVNGYTKPSAYELKDLILSHGGKYHVSYYPSETTHVVASNLPKSKMKNLKTQIVVKADWITDSVAAGKLLSHQNYLLYTPEVVDKQQRLQTGKFFTKECGSSVNSENILKEDGLLDCFGSNSKAEPKKTAQTSVNNKNLPLINNINDAKFPEKQSTISKDSSHPNTVTRDASISPQTHNAAIKAGHSDFLTEFYNHSRLHCISTAGQDLKQYVQHLVESNKEKFFAGRYKLKCVAHEKVLQPNNQCTSMKYDTKNKTEHVIMHLDMDCFFVSVGLKKHPELRGHPVAVTHSKGKKGGPQEGSDINYEFSHYANESKEKVGGIISSNVNNNSKEKEYGSMSEIASCSYEARKAGVKNGMFLGKALKLCPNLKTMSYDFDGYMKVSKQLYDIVANYTLDIQAVSIDELYVDCTELLQDVQLSPYQFASILRAEIEEKTGCTASAGIGCNMLIARLANKVAKPNGQHYICESEIEEFMKKQKVAELPGVGYKTTQKLQSLNVTMCEDLQKWSLAKLQNHFGPKNGQSLYNQCRGRDDRIVQCHKERKSVSAEVNYGIRFETEEDVNDFIDELALEVQKRVKNLGCKGRSLTLKLMVRKSDAPVETAKFMGHGVCDNISKSVALKCATDSFQVIAEECCNLASLLKIKPQDYRGVGIQLNKLEPAQRGKETIKSYLGPPNNGRPVETHQKDGMFSRNTIPKIPEKGTIKHFFPNKDSSPAKKVNIIEDFQQPSTSFAKPSNVFNNGQKNKIIDDILLNKPSTSSAADYLPIKNDSKDLRRKLLNSGNRTSTNTQNAISKQTSVDFLDIDELRKRPEIDLSALEALEAEILDASQNEKSFFANNSILNPSSATINNNPLTAEELTKIYHELDPQNLSAMTEVQRDKLLDIFSKLIENYKQASASTTSGNNFDLGQRNQIILDALPEVDRNKVLTIFSKLNINFLQKSPSDTGSNPEQVTKLYAKVLNSVPEDFKIELQNSKFLEEMKGAKTANEPYKAANISLVLLALQERGSVFIEPYKPFLEMKSGTEGSLAGAEDIDDIRDLIKEWVQGTEEPLEEDIDELKEFLLSIIETNLFKVDLIMKYLYRMAKKANENWQNVYLALLLCIQEKVKSLHDQRILQLESEF</sequence>
<evidence type="ECO:0000256" key="7">
    <source>
        <dbReference type="ARBA" id="ARBA00022723"/>
    </source>
</evidence>
<dbReference type="InterPro" id="IPR043128">
    <property type="entry name" value="Rev_trsase/Diguanyl_cyclase"/>
</dbReference>
<evidence type="ECO:0000256" key="11">
    <source>
        <dbReference type="ARBA" id="ARBA00023204"/>
    </source>
</evidence>
<evidence type="ECO:0000256" key="15">
    <source>
        <dbReference type="SAM" id="MobiDB-lite"/>
    </source>
</evidence>
<feature type="domain" description="UmuC" evidence="17">
    <location>
        <begin position="324"/>
        <end position="550"/>
    </location>
</feature>
<keyword evidence="8 13" id="KW-0227">DNA damage</keyword>
<dbReference type="EC" id="2.7.7.-" evidence="13"/>
<keyword evidence="7 14" id="KW-0479">Metal-binding</keyword>
<accession>A0AAV4PXW1</accession>
<keyword evidence="9 14" id="KW-0460">Magnesium</keyword>
<evidence type="ECO:0000313" key="18">
    <source>
        <dbReference type="EMBL" id="GIY01064.1"/>
    </source>
</evidence>
<evidence type="ECO:0000256" key="6">
    <source>
        <dbReference type="ARBA" id="ARBA00022695"/>
    </source>
</evidence>
<keyword evidence="5 13" id="KW-0808">Transferase</keyword>
<evidence type="ECO:0000256" key="9">
    <source>
        <dbReference type="ARBA" id="ARBA00022842"/>
    </source>
</evidence>
<feature type="region of interest" description="Disordered" evidence="15">
    <location>
        <begin position="1"/>
        <end position="23"/>
    </location>
</feature>
<dbReference type="InterPro" id="IPR017961">
    <property type="entry name" value="DNA_pol_Y-fam_little_finger"/>
</dbReference>
<evidence type="ECO:0000313" key="19">
    <source>
        <dbReference type="Proteomes" id="UP001054837"/>
    </source>
</evidence>
<dbReference type="InterPro" id="IPR053848">
    <property type="entry name" value="IMS_HHH_1"/>
</dbReference>
<dbReference type="InterPro" id="IPR038401">
    <property type="entry name" value="Rev1_C_sf"/>
</dbReference>
<evidence type="ECO:0000256" key="10">
    <source>
        <dbReference type="ARBA" id="ARBA00023125"/>
    </source>
</evidence>
<evidence type="ECO:0000256" key="4">
    <source>
        <dbReference type="ARBA" id="ARBA00022634"/>
    </source>
</evidence>